<reference evidence="1 2" key="1">
    <citation type="submission" date="2016-03" db="EMBL/GenBank/DDBJ databases">
        <title>Comparative genomics of the ectomycorrhizal sister species Rhizopogon vinicolor and Rhizopogon vesiculosus (Basidiomycota: Boletales) reveals a divergence of the mating type B locus.</title>
        <authorList>
            <person name="Mujic A.B."/>
            <person name="Kuo A."/>
            <person name="Tritt A."/>
            <person name="Lipzen A."/>
            <person name="Chen C."/>
            <person name="Johnson J."/>
            <person name="Sharma A."/>
            <person name="Barry K."/>
            <person name="Grigoriev I.V."/>
            <person name="Spatafora J.W."/>
        </authorList>
    </citation>
    <scope>NUCLEOTIDE SEQUENCE [LARGE SCALE GENOMIC DNA]</scope>
    <source>
        <strain evidence="1 2">AM-OR11-056</strain>
    </source>
</reference>
<gene>
    <name evidence="1" type="ORF">AZE42_08533</name>
</gene>
<name>A0A1J8Q8P4_9AGAM</name>
<organism evidence="1 2">
    <name type="scientific">Rhizopogon vesiculosus</name>
    <dbReference type="NCBI Taxonomy" id="180088"/>
    <lineage>
        <taxon>Eukaryota</taxon>
        <taxon>Fungi</taxon>
        <taxon>Dikarya</taxon>
        <taxon>Basidiomycota</taxon>
        <taxon>Agaricomycotina</taxon>
        <taxon>Agaricomycetes</taxon>
        <taxon>Agaricomycetidae</taxon>
        <taxon>Boletales</taxon>
        <taxon>Suillineae</taxon>
        <taxon>Rhizopogonaceae</taxon>
        <taxon>Rhizopogon</taxon>
    </lineage>
</organism>
<protein>
    <submittedName>
        <fullName evidence="1">Uncharacterized protein</fullName>
    </submittedName>
</protein>
<sequence length="65" mass="7740">MKTLRHEVTTARQAWSEGLGHLRANWRNHSTSSRQSLAYFFNVWESKVILPWADLRRRKTDKVKS</sequence>
<evidence type="ECO:0000313" key="2">
    <source>
        <dbReference type="Proteomes" id="UP000183567"/>
    </source>
</evidence>
<proteinExistence type="predicted"/>
<comment type="caution">
    <text evidence="1">The sequence shown here is derived from an EMBL/GenBank/DDBJ whole genome shotgun (WGS) entry which is preliminary data.</text>
</comment>
<dbReference type="AlphaFoldDB" id="A0A1J8Q8P4"/>
<accession>A0A1J8Q8P4</accession>
<dbReference type="OrthoDB" id="10569852at2759"/>
<dbReference type="EMBL" id="LVVM01005649">
    <property type="protein sequence ID" value="OJA10025.1"/>
    <property type="molecule type" value="Genomic_DNA"/>
</dbReference>
<dbReference type="Proteomes" id="UP000183567">
    <property type="component" value="Unassembled WGS sequence"/>
</dbReference>
<evidence type="ECO:0000313" key="1">
    <source>
        <dbReference type="EMBL" id="OJA10025.1"/>
    </source>
</evidence>
<keyword evidence="2" id="KW-1185">Reference proteome</keyword>